<comment type="similarity">
    <text evidence="1">Belongs to the alpha-carbonic anhydrase family.</text>
</comment>
<name>A0A835YKL9_9STRA</name>
<feature type="domain" description="Alpha-carbonic anhydrase" evidence="8">
    <location>
        <begin position="107"/>
        <end position="369"/>
    </location>
</feature>
<dbReference type="PROSITE" id="PS51144">
    <property type="entry name" value="ALPHA_CA_2"/>
    <property type="match status" value="1"/>
</dbReference>
<dbReference type="Pfam" id="PF00194">
    <property type="entry name" value="Carb_anhydrase"/>
    <property type="match status" value="1"/>
</dbReference>
<evidence type="ECO:0000256" key="5">
    <source>
        <dbReference type="ARBA" id="ARBA00023239"/>
    </source>
</evidence>
<dbReference type="Proteomes" id="UP000664859">
    <property type="component" value="Unassembled WGS sequence"/>
</dbReference>
<accession>A0A835YKL9</accession>
<dbReference type="PANTHER" id="PTHR18952:SF265">
    <property type="entry name" value="CARBONIC ANHYDRASE"/>
    <property type="match status" value="1"/>
</dbReference>
<evidence type="ECO:0000313" key="9">
    <source>
        <dbReference type="EMBL" id="KAG5175567.1"/>
    </source>
</evidence>
<proteinExistence type="inferred from homology"/>
<evidence type="ECO:0000256" key="4">
    <source>
        <dbReference type="ARBA" id="ARBA00022833"/>
    </source>
</evidence>
<dbReference type="EC" id="4.2.1.1" evidence="2"/>
<protein>
    <recommendedName>
        <fullName evidence="2">carbonic anhydrase</fullName>
        <ecNumber evidence="2">4.2.1.1</ecNumber>
    </recommendedName>
</protein>
<evidence type="ECO:0000256" key="3">
    <source>
        <dbReference type="ARBA" id="ARBA00022723"/>
    </source>
</evidence>
<dbReference type="PANTHER" id="PTHR18952">
    <property type="entry name" value="CARBONIC ANHYDRASE"/>
    <property type="match status" value="1"/>
</dbReference>
<feature type="chain" id="PRO_5032570681" description="carbonic anhydrase" evidence="7">
    <location>
        <begin position="27"/>
        <end position="369"/>
    </location>
</feature>
<dbReference type="InterPro" id="IPR036398">
    <property type="entry name" value="CA_dom_sf"/>
</dbReference>
<keyword evidence="5" id="KW-0456">Lyase</keyword>
<dbReference type="Gene3D" id="3.10.200.10">
    <property type="entry name" value="Alpha carbonic anhydrase"/>
    <property type="match status" value="1"/>
</dbReference>
<evidence type="ECO:0000256" key="6">
    <source>
        <dbReference type="ARBA" id="ARBA00048348"/>
    </source>
</evidence>
<dbReference type="CDD" id="cd03124">
    <property type="entry name" value="alpha_CA_prokaryotic_like"/>
    <property type="match status" value="1"/>
</dbReference>
<dbReference type="SMART" id="SM01057">
    <property type="entry name" value="Carb_anhydrase"/>
    <property type="match status" value="1"/>
</dbReference>
<comment type="catalytic activity">
    <reaction evidence="6">
        <text>hydrogencarbonate + H(+) = CO2 + H2O</text>
        <dbReference type="Rhea" id="RHEA:10748"/>
        <dbReference type="ChEBI" id="CHEBI:15377"/>
        <dbReference type="ChEBI" id="CHEBI:15378"/>
        <dbReference type="ChEBI" id="CHEBI:16526"/>
        <dbReference type="ChEBI" id="CHEBI:17544"/>
        <dbReference type="EC" id="4.2.1.1"/>
    </reaction>
</comment>
<dbReference type="InterPro" id="IPR023561">
    <property type="entry name" value="Carbonic_anhydrase_a-class"/>
</dbReference>
<dbReference type="OrthoDB" id="429145at2759"/>
<comment type="caution">
    <text evidence="9">The sequence shown here is derived from an EMBL/GenBank/DDBJ whole genome shotgun (WGS) entry which is preliminary data.</text>
</comment>
<dbReference type="InterPro" id="IPR001148">
    <property type="entry name" value="CA_dom"/>
</dbReference>
<keyword evidence="4" id="KW-0862">Zinc</keyword>
<gene>
    <name evidence="9" type="ORF">JKP88DRAFT_242424</name>
</gene>
<evidence type="ECO:0000256" key="2">
    <source>
        <dbReference type="ARBA" id="ARBA00012925"/>
    </source>
</evidence>
<dbReference type="GO" id="GO:0004089">
    <property type="term" value="F:carbonate dehydratase activity"/>
    <property type="evidence" value="ECO:0007669"/>
    <property type="project" value="UniProtKB-EC"/>
</dbReference>
<evidence type="ECO:0000259" key="8">
    <source>
        <dbReference type="PROSITE" id="PS51144"/>
    </source>
</evidence>
<feature type="signal peptide" evidence="7">
    <location>
        <begin position="1"/>
        <end position="26"/>
    </location>
</feature>
<sequence>MPLGSRSLRVVSALAILLLSSQAAVAHDSAKLRGSADVNAQGEATLAEQHQRSLLVLNAADRCTSVVDSPWTYNTLCYVLNPRCLQRYFSAAVPVPDVRVRAVSDPCHWQSGNNKYPPDQWGNLAGVKCKNTAESRQSPINIITAEVVLASPVCANTISIVKPGACLFSDLTAISSGHAFEMAYIESDLCSQKADFPTISYMGHNYHLKQIHFHSVSEHTINGENADVETHLVHIDEETGKIIVIAVMLKGALIAAPAEVEKYFALLGRSVGGIYWDSTFPKGFESQLANPYLLLPKDMSYYTYEGSLTTPGCSEIVTWIVMAKPVSIQVINKTLFQFMQASALAPITTLVGTNNRPTQPLNGRKVSKC</sequence>
<keyword evidence="10" id="KW-1185">Reference proteome</keyword>
<keyword evidence="7" id="KW-0732">Signal</keyword>
<organism evidence="9 10">
    <name type="scientific">Tribonema minus</name>
    <dbReference type="NCBI Taxonomy" id="303371"/>
    <lineage>
        <taxon>Eukaryota</taxon>
        <taxon>Sar</taxon>
        <taxon>Stramenopiles</taxon>
        <taxon>Ochrophyta</taxon>
        <taxon>PX clade</taxon>
        <taxon>Xanthophyceae</taxon>
        <taxon>Tribonematales</taxon>
        <taxon>Tribonemataceae</taxon>
        <taxon>Tribonema</taxon>
    </lineage>
</organism>
<evidence type="ECO:0000313" key="10">
    <source>
        <dbReference type="Proteomes" id="UP000664859"/>
    </source>
</evidence>
<keyword evidence="3" id="KW-0479">Metal-binding</keyword>
<reference evidence="9" key="1">
    <citation type="submission" date="2021-02" db="EMBL/GenBank/DDBJ databases">
        <title>First Annotated Genome of the Yellow-green Alga Tribonema minus.</title>
        <authorList>
            <person name="Mahan K.M."/>
        </authorList>
    </citation>
    <scope>NUCLEOTIDE SEQUENCE</scope>
    <source>
        <strain evidence="9">UTEX B ZZ1240</strain>
    </source>
</reference>
<evidence type="ECO:0000256" key="7">
    <source>
        <dbReference type="SAM" id="SignalP"/>
    </source>
</evidence>
<dbReference type="SUPFAM" id="SSF51069">
    <property type="entry name" value="Carbonic anhydrase"/>
    <property type="match status" value="1"/>
</dbReference>
<dbReference type="InterPro" id="IPR041891">
    <property type="entry name" value="Alpha_CA_prokaryot-like"/>
</dbReference>
<evidence type="ECO:0000256" key="1">
    <source>
        <dbReference type="ARBA" id="ARBA00010718"/>
    </source>
</evidence>
<dbReference type="EMBL" id="JAFCMP010000547">
    <property type="protein sequence ID" value="KAG5175567.1"/>
    <property type="molecule type" value="Genomic_DNA"/>
</dbReference>
<dbReference type="GO" id="GO:0008270">
    <property type="term" value="F:zinc ion binding"/>
    <property type="evidence" value="ECO:0007669"/>
    <property type="project" value="InterPro"/>
</dbReference>
<dbReference type="AlphaFoldDB" id="A0A835YKL9"/>